<dbReference type="STRING" id="398580.Dshi_3126"/>
<dbReference type="eggNOG" id="COG1840">
    <property type="taxonomic scope" value="Bacteria"/>
</dbReference>
<keyword evidence="1 2" id="KW-0732">Signal</keyword>
<evidence type="ECO:0000313" key="3">
    <source>
        <dbReference type="EMBL" id="ABV94859.1"/>
    </source>
</evidence>
<dbReference type="RefSeq" id="WP_012179787.1">
    <property type="nucleotide sequence ID" value="NC_009952.1"/>
</dbReference>
<dbReference type="AlphaFoldDB" id="A8LLB0"/>
<dbReference type="SUPFAM" id="SSF53850">
    <property type="entry name" value="Periplasmic binding protein-like II"/>
    <property type="match status" value="1"/>
</dbReference>
<dbReference type="PANTHER" id="PTHR30006">
    <property type="entry name" value="THIAMINE-BINDING PERIPLASMIC PROTEIN-RELATED"/>
    <property type="match status" value="1"/>
</dbReference>
<dbReference type="HOGENOM" id="CLU_026974_12_0_5"/>
<feature type="chain" id="PRO_5002723366" evidence="2">
    <location>
        <begin position="20"/>
        <end position="333"/>
    </location>
</feature>
<proteinExistence type="predicted"/>
<dbReference type="OrthoDB" id="8673316at2"/>
<feature type="signal peptide" evidence="2">
    <location>
        <begin position="1"/>
        <end position="19"/>
    </location>
</feature>
<protein>
    <submittedName>
        <fullName evidence="3">Putative periplasmic iron-binding protein</fullName>
    </submittedName>
</protein>
<gene>
    <name evidence="3" type="ordered locus">Dshi_3126</name>
</gene>
<dbReference type="KEGG" id="dsh:Dshi_3126"/>
<dbReference type="PANTHER" id="PTHR30006:SF25">
    <property type="entry name" value="PHOSPHOGLYCERATE TRANSPORT REGULATORY PROTEIN PGTC"/>
    <property type="match status" value="1"/>
</dbReference>
<dbReference type="Proteomes" id="UP000006833">
    <property type="component" value="Chromosome"/>
</dbReference>
<dbReference type="GO" id="GO:0030288">
    <property type="term" value="C:outer membrane-bounded periplasmic space"/>
    <property type="evidence" value="ECO:0007669"/>
    <property type="project" value="TreeGrafter"/>
</dbReference>
<dbReference type="EMBL" id="CP000830">
    <property type="protein sequence ID" value="ABV94859.1"/>
    <property type="molecule type" value="Genomic_DNA"/>
</dbReference>
<evidence type="ECO:0000313" key="4">
    <source>
        <dbReference type="Proteomes" id="UP000006833"/>
    </source>
</evidence>
<dbReference type="Pfam" id="PF13531">
    <property type="entry name" value="SBP_bac_11"/>
    <property type="match status" value="1"/>
</dbReference>
<sequence length="333" mass="36429">MRLGILSLCLSLTALPAAALEIEDYQRFGPEDASTTLEIISTADTAFFKPNIEAFLAGRTDLAVAYTVVSSADLMAELETGARDFDLAISSAMDLQIKFANDGGALAHRSDITAGLPDWAAWNDEVFAFTQEPAAIVVSNAAFADMAIPRNRQDLIATLRENPERFRDRVGTYDVRRSGLGYLFATQDARTSETYWRLTEVLGGLNAKLYCCSSDMIDAVVSGELAIAYNVLASYALKRADRDAFTVVLPADFTTLMLRSVLIPARAPNPALAGQFIDRLLARSFDGSALRPVQPTPGEGTLRRIDLGPALLVYLDRFKRRGFVEEWESAILQ</sequence>
<keyword evidence="4" id="KW-1185">Reference proteome</keyword>
<evidence type="ECO:0000256" key="1">
    <source>
        <dbReference type="ARBA" id="ARBA00022729"/>
    </source>
</evidence>
<evidence type="ECO:0000256" key="2">
    <source>
        <dbReference type="SAM" id="SignalP"/>
    </source>
</evidence>
<dbReference type="Gene3D" id="3.40.190.10">
    <property type="entry name" value="Periplasmic binding protein-like II"/>
    <property type="match status" value="2"/>
</dbReference>
<reference evidence="4" key="1">
    <citation type="journal article" date="2010" name="ISME J.">
        <title>The complete genome sequence of the algal symbiont Dinoroseobacter shibae: a hitchhiker's guide to life in the sea.</title>
        <authorList>
            <person name="Wagner-Dobler I."/>
            <person name="Ballhausen B."/>
            <person name="Berger M."/>
            <person name="Brinkhoff T."/>
            <person name="Buchholz I."/>
            <person name="Bunk B."/>
            <person name="Cypionka H."/>
            <person name="Daniel R."/>
            <person name="Drepper T."/>
            <person name="Gerdts G."/>
            <person name="Hahnke S."/>
            <person name="Han C."/>
            <person name="Jahn D."/>
            <person name="Kalhoefer D."/>
            <person name="Kiss H."/>
            <person name="Klenk H.P."/>
            <person name="Kyrpides N."/>
            <person name="Liebl W."/>
            <person name="Liesegang H."/>
            <person name="Meincke L."/>
            <person name="Pati A."/>
            <person name="Petersen J."/>
            <person name="Piekarski T."/>
            <person name="Pommerenke C."/>
            <person name="Pradella S."/>
            <person name="Pukall R."/>
            <person name="Rabus R."/>
            <person name="Stackebrandt E."/>
            <person name="Thole S."/>
            <person name="Thompson L."/>
            <person name="Tielen P."/>
            <person name="Tomasch J."/>
            <person name="von Jan M."/>
            <person name="Wanphrut N."/>
            <person name="Wichels A."/>
            <person name="Zech H."/>
            <person name="Simon M."/>
        </authorList>
    </citation>
    <scope>NUCLEOTIDE SEQUENCE [LARGE SCALE GENOMIC DNA]</scope>
    <source>
        <strain evidence="4">DSM 16493 / NCIMB 14021 / DFL 12</strain>
    </source>
</reference>
<name>A8LLB0_DINSH</name>
<accession>A8LLB0</accession>
<organism evidence="3 4">
    <name type="scientific">Dinoroseobacter shibae (strain DSM 16493 / NCIMB 14021 / DFL 12)</name>
    <dbReference type="NCBI Taxonomy" id="398580"/>
    <lineage>
        <taxon>Bacteria</taxon>
        <taxon>Pseudomonadati</taxon>
        <taxon>Pseudomonadota</taxon>
        <taxon>Alphaproteobacteria</taxon>
        <taxon>Rhodobacterales</taxon>
        <taxon>Roseobacteraceae</taxon>
        <taxon>Dinoroseobacter</taxon>
    </lineage>
</organism>